<accession>A0A7J3SNJ0</accession>
<comment type="caution">
    <text evidence="1">The sequence shown here is derived from an EMBL/GenBank/DDBJ whole genome shotgun (WGS) entry which is preliminary data.</text>
</comment>
<dbReference type="InterPro" id="IPR029052">
    <property type="entry name" value="Metallo-depent_PP-like"/>
</dbReference>
<dbReference type="Gene3D" id="3.60.21.10">
    <property type="match status" value="1"/>
</dbReference>
<name>A0A7J3SNJ0_9CREN</name>
<dbReference type="SUPFAM" id="SSF56300">
    <property type="entry name" value="Metallo-dependent phosphatases"/>
    <property type="match status" value="1"/>
</dbReference>
<evidence type="ECO:0000313" key="1">
    <source>
        <dbReference type="EMBL" id="HGZ60738.1"/>
    </source>
</evidence>
<proteinExistence type="predicted"/>
<dbReference type="PANTHER" id="PTHR37523">
    <property type="entry name" value="METALLOPHOSPHOESTERASE"/>
    <property type="match status" value="1"/>
</dbReference>
<organism evidence="1">
    <name type="scientific">Fervidicoccus fontis</name>
    <dbReference type="NCBI Taxonomy" id="683846"/>
    <lineage>
        <taxon>Archaea</taxon>
        <taxon>Thermoproteota</taxon>
        <taxon>Thermoprotei</taxon>
        <taxon>Fervidicoccales</taxon>
        <taxon>Fervidicoccaceae</taxon>
        <taxon>Fervidicoccus</taxon>
    </lineage>
</organism>
<protein>
    <submittedName>
        <fullName evidence="1">Metallophosphoesterase</fullName>
    </submittedName>
</protein>
<dbReference type="PANTHER" id="PTHR37523:SF1">
    <property type="entry name" value="CALCINEURIN-LIKE PHOSPHOESTERASE DOMAIN-CONTAINING PROTEIN"/>
    <property type="match status" value="1"/>
</dbReference>
<dbReference type="EMBL" id="DTLS01000174">
    <property type="protein sequence ID" value="HGZ60738.1"/>
    <property type="molecule type" value="Genomic_DNA"/>
</dbReference>
<reference evidence="1" key="1">
    <citation type="journal article" date="2020" name="mSystems">
        <title>Genome- and Community-Level Interaction Insights into Carbon Utilization and Element Cycling Functions of Hydrothermarchaeota in Hydrothermal Sediment.</title>
        <authorList>
            <person name="Zhou Z."/>
            <person name="Liu Y."/>
            <person name="Xu W."/>
            <person name="Pan J."/>
            <person name="Luo Z.H."/>
            <person name="Li M."/>
        </authorList>
    </citation>
    <scope>NUCLEOTIDE SEQUENCE [LARGE SCALE GENOMIC DNA]</scope>
    <source>
        <strain evidence="1">SpSt-885</strain>
    </source>
</reference>
<dbReference type="AlphaFoldDB" id="A0A7J3SNJ0"/>
<gene>
    <name evidence="1" type="ORF">ENW83_06045</name>
</gene>
<sequence length="318" mass="35941">MTRTRIFFATDIHGSECCFRKFINAGKFYKADVLIHGGDLTGKKIIPIVKDSDGSYTSYFLGREYTLRTTAEVEALEQKIRDVGSYPYIASKDEIEELHSNPTKLDEIFSLVLCESLRRWIHFAEERLKDTKIKCFISSGNDDSHIIDRILEESNYVVYPEGKSLWIDEHHEMVSSGFANMTPWKCPRDVPDEELSKIIEKMVSQVTRMENCIFNLHCPPFNTNIDLAPKLDDSLKPILGPGGTPLTVHVGSKAIRNIIEKYQPLLGLHGHIHESKGLDRIGRTICVNPGSEYAEGILKGFLVDLTDKGIKAYLFTTG</sequence>